<keyword evidence="7" id="KW-0997">Cell inner membrane</keyword>
<evidence type="ECO:0000313" key="10">
    <source>
        <dbReference type="EMBL" id="MDP2487828.1"/>
    </source>
</evidence>
<dbReference type="Proteomes" id="UP000235330">
    <property type="component" value="Unassembled WGS sequence"/>
</dbReference>
<dbReference type="Proteomes" id="UP001177883">
    <property type="component" value="Unassembled WGS sequence"/>
</dbReference>
<evidence type="ECO:0000256" key="4">
    <source>
        <dbReference type="ARBA" id="ARBA00022840"/>
    </source>
</evidence>
<keyword evidence="6 7" id="KW-0472">Membrane</keyword>
<comment type="function">
    <text evidence="7">Part of the ABC transporter complex LolCDE involved in the translocation of mature outer membrane-directed lipoproteins, from the inner membrane to the periplasmic chaperone, LolA. Responsible for the formation of the LolA-lipoprotein complex in an ATP-dependent manner.</text>
</comment>
<dbReference type="SMART" id="SM00382">
    <property type="entry name" value="AAA"/>
    <property type="match status" value="1"/>
</dbReference>
<dbReference type="PANTHER" id="PTHR42798:SF2">
    <property type="entry name" value="ABC TRANSPORTER ATP-BINDING PROTEIN MG467-RELATED"/>
    <property type="match status" value="1"/>
</dbReference>
<keyword evidence="4 7" id="KW-0067">ATP-binding</keyword>
<evidence type="ECO:0000313" key="21">
    <source>
        <dbReference type="Proteomes" id="UP001569200"/>
    </source>
</evidence>
<keyword evidence="1 7" id="KW-0813">Transport</keyword>
<dbReference type="EMBL" id="MCSW01000230">
    <property type="protein sequence ID" value="PMF16932.1"/>
    <property type="molecule type" value="Genomic_DNA"/>
</dbReference>
<dbReference type="PANTHER" id="PTHR42798">
    <property type="entry name" value="LIPOPROTEIN-RELEASING SYSTEM ATP-BINDING PROTEIN LOLD"/>
    <property type="match status" value="1"/>
</dbReference>
<dbReference type="PROSITE" id="PS00211">
    <property type="entry name" value="ABC_TRANSPORTER_1"/>
    <property type="match status" value="1"/>
</dbReference>
<dbReference type="GO" id="GO:0005886">
    <property type="term" value="C:plasma membrane"/>
    <property type="evidence" value="ECO:0007669"/>
    <property type="project" value="UniProtKB-SubCell"/>
</dbReference>
<organism evidence="15 19">
    <name type="scientific">Vibrio splendidus</name>
    <dbReference type="NCBI Taxonomy" id="29497"/>
    <lineage>
        <taxon>Bacteria</taxon>
        <taxon>Pseudomonadati</taxon>
        <taxon>Pseudomonadota</taxon>
        <taxon>Gammaproteobacteria</taxon>
        <taxon>Vibrionales</taxon>
        <taxon>Vibrionaceae</taxon>
        <taxon>Vibrio</taxon>
    </lineage>
</organism>
<dbReference type="InterPro" id="IPR003439">
    <property type="entry name" value="ABC_transporter-like_ATP-bd"/>
</dbReference>
<evidence type="ECO:0000256" key="2">
    <source>
        <dbReference type="ARBA" id="ARBA00022475"/>
    </source>
</evidence>
<dbReference type="EMBL" id="JAUYVK010000001">
    <property type="protein sequence ID" value="MDP2487828.1"/>
    <property type="molecule type" value="Genomic_DNA"/>
</dbReference>
<reference evidence="13" key="4">
    <citation type="journal article" date="2018" name="Nature">
        <title>A major lineage of non-tailed dsDNA viruses as unrecognized killers of marine bacteria.</title>
        <authorList>
            <person name="Kauffman K.M."/>
            <person name="Hussain F.A."/>
            <person name="Yang J."/>
            <person name="Arevalo P."/>
            <person name="Brown J.M."/>
            <person name="Chang W.K."/>
            <person name="VanInsberghe D."/>
            <person name="Elsherbini J."/>
            <person name="Sharma R.S."/>
            <person name="Cutler M.B."/>
            <person name="Kelly L."/>
            <person name="Polz M.F."/>
        </authorList>
    </citation>
    <scope>NUCLEOTIDE SEQUENCE</scope>
    <source>
        <strain evidence="14">10N.261.55.E11</strain>
        <strain evidence="13">10N.286.54.F3</strain>
    </source>
</reference>
<feature type="domain" description="ABC transporter" evidence="8">
    <location>
        <begin position="5"/>
        <end position="230"/>
    </location>
</feature>
<dbReference type="Proteomes" id="UP001159663">
    <property type="component" value="Unassembled WGS sequence"/>
</dbReference>
<keyword evidence="21" id="KW-1185">Reference proteome</keyword>
<reference evidence="19 20" key="3">
    <citation type="submission" date="2017-11" db="EMBL/GenBank/DDBJ databases">
        <title>Population delineation of vibrios coincides with oyster pathogenicity.</title>
        <authorList>
            <person name="Bruto M."/>
            <person name="Labreuche Y."/>
            <person name="James A."/>
            <person name="Piel D."/>
            <person name="Chenivesse S."/>
            <person name="Petton B."/>
            <person name="Polz M.F."/>
            <person name="Le Roux F."/>
        </authorList>
    </citation>
    <scope>NUCLEOTIDE SEQUENCE [LARGE SCALE GENOMIC DNA]</scope>
    <source>
        <strain evidence="15 19">1F_55</strain>
        <strain evidence="16 20">FF_144</strain>
    </source>
</reference>
<dbReference type="EMBL" id="MCWU01000004">
    <property type="protein sequence ID" value="PMJ70588.1"/>
    <property type="molecule type" value="Genomic_DNA"/>
</dbReference>
<reference evidence="10" key="6">
    <citation type="submission" date="2023-07" db="EMBL/GenBank/DDBJ databases">
        <title>Genome content predicts the carbon catabolic preferences of heterotrophic bacteria.</title>
        <authorList>
            <person name="Gralka M."/>
        </authorList>
    </citation>
    <scope>NUCLEOTIDE SEQUENCE</scope>
    <source>
        <strain evidence="11">6E02</strain>
        <strain evidence="10">6E03</strain>
    </source>
</reference>
<dbReference type="GO" id="GO:0005524">
    <property type="term" value="F:ATP binding"/>
    <property type="evidence" value="ECO:0007669"/>
    <property type="project" value="UniProtKB-UniRule"/>
</dbReference>
<evidence type="ECO:0000313" key="15">
    <source>
        <dbReference type="EMBL" id="PTP18104.1"/>
    </source>
</evidence>
<dbReference type="EMBL" id="JBGOOW010000004">
    <property type="protein sequence ID" value="MEZ8180270.1"/>
    <property type="molecule type" value="Genomic_DNA"/>
</dbReference>
<dbReference type="EMBL" id="JAUYVL010000003">
    <property type="protein sequence ID" value="MDP2500601.1"/>
    <property type="molecule type" value="Genomic_DNA"/>
</dbReference>
<accession>A0A1C3IIB8</accession>
<dbReference type="SUPFAM" id="SSF52540">
    <property type="entry name" value="P-loop containing nucleoside triphosphate hydrolases"/>
    <property type="match status" value="1"/>
</dbReference>
<dbReference type="EMBL" id="JAKMYX010000136">
    <property type="protein sequence ID" value="MDH5923854.1"/>
    <property type="molecule type" value="Genomic_DNA"/>
</dbReference>
<dbReference type="EC" id="7.6.2.-" evidence="7"/>
<dbReference type="Proteomes" id="UP001569200">
    <property type="component" value="Unassembled WGS sequence"/>
</dbReference>
<comment type="similarity">
    <text evidence="7">Belongs to the ABC transporter superfamily. Lipoprotein translocase (TC 3.A.1.125) family.</text>
</comment>
<protein>
    <recommendedName>
        <fullName evidence="7">Lipoprotein-releasing system ATP-binding protein LolD</fullName>
        <ecNumber evidence="7">7.6.2.-</ecNumber>
    </recommendedName>
</protein>
<evidence type="ECO:0000313" key="16">
    <source>
        <dbReference type="EMBL" id="PTP28559.1"/>
    </source>
</evidence>
<reference evidence="12 21" key="7">
    <citation type="submission" date="2024-06" db="EMBL/GenBank/DDBJ databases">
        <authorList>
            <person name="Steensen K."/>
            <person name="Seneca J."/>
            <person name="Bartlau N."/>
            <person name="Yu A.X."/>
            <person name="Polz M.F."/>
        </authorList>
    </citation>
    <scope>NUCLEOTIDE SEQUENCE [LARGE SCALE GENOMIC DNA]</scope>
    <source>
        <strain evidence="12 21">1F145</strain>
    </source>
</reference>
<reference evidence="17 18" key="1">
    <citation type="submission" date="2016-07" db="EMBL/GenBank/DDBJ databases">
        <title>Nontailed viruses are major unrecognized killers of bacteria in the ocean.</title>
        <authorList>
            <person name="Kauffman K."/>
            <person name="Hussain F."/>
            <person name="Yang J."/>
            <person name="Arevalo P."/>
            <person name="Brown J."/>
            <person name="Cutler M."/>
            <person name="Kelly L."/>
            <person name="Polz M.F."/>
        </authorList>
    </citation>
    <scope>NUCLEOTIDE SEQUENCE [LARGE SCALE GENOMIC DNA]</scope>
    <source>
        <strain evidence="17">10N.261.55.E11</strain>
        <strain evidence="18">10N.286.54.F3</strain>
    </source>
</reference>
<evidence type="ECO:0000256" key="6">
    <source>
        <dbReference type="ARBA" id="ARBA00023136"/>
    </source>
</evidence>
<dbReference type="PROSITE" id="PS50893">
    <property type="entry name" value="ABC_TRANSPORTER_2"/>
    <property type="match status" value="1"/>
</dbReference>
<evidence type="ECO:0000313" key="9">
    <source>
        <dbReference type="EMBL" id="MDH5923854.1"/>
    </source>
</evidence>
<dbReference type="EMBL" id="PIFK01000041">
    <property type="protein sequence ID" value="PTP28559.1"/>
    <property type="molecule type" value="Genomic_DNA"/>
</dbReference>
<evidence type="ECO:0000313" key="13">
    <source>
        <dbReference type="EMBL" id="PMF16932.1"/>
    </source>
</evidence>
<evidence type="ECO:0000256" key="1">
    <source>
        <dbReference type="ARBA" id="ARBA00022448"/>
    </source>
</evidence>
<comment type="subcellular location">
    <subcellularLocation>
        <location evidence="7">Cell inner membrane</location>
        <topology evidence="7">Peripheral membrane protein</topology>
    </subcellularLocation>
</comment>
<evidence type="ECO:0000256" key="7">
    <source>
        <dbReference type="RuleBase" id="RU367068"/>
    </source>
</evidence>
<evidence type="ECO:0000313" key="17">
    <source>
        <dbReference type="Proteomes" id="UP000235330"/>
    </source>
</evidence>
<comment type="caution">
    <text evidence="15">The sequence shown here is derived from an EMBL/GenBank/DDBJ whole genome shotgun (WGS) entry which is preliminary data.</text>
</comment>
<gene>
    <name evidence="7 15" type="primary">lolD</name>
    <name evidence="12" type="ORF">ACED33_06250</name>
    <name evidence="14" type="ORF">BCU17_09490</name>
    <name evidence="13" type="ORF">BCV19_19800</name>
    <name evidence="16" type="ORF">CWO07_18635</name>
    <name evidence="15" type="ORF">CWO36_14335</name>
    <name evidence="9" type="ORF">L8R85_22795</name>
    <name evidence="10" type="ORF">Q8W38_00680</name>
    <name evidence="11" type="ORF">Q8W42_07765</name>
</gene>
<evidence type="ECO:0000259" key="8">
    <source>
        <dbReference type="PROSITE" id="PS50893"/>
    </source>
</evidence>
<dbReference type="InterPro" id="IPR027417">
    <property type="entry name" value="P-loop_NTPase"/>
</dbReference>
<keyword evidence="2 7" id="KW-1003">Cell membrane</keyword>
<dbReference type="NCBIfam" id="TIGR02211">
    <property type="entry name" value="LolD_lipo_ex"/>
    <property type="match status" value="1"/>
</dbReference>
<dbReference type="RefSeq" id="WP_017083246.1">
    <property type="nucleotide sequence ID" value="NZ_CAWMQV010000001.1"/>
</dbReference>
<dbReference type="InterPro" id="IPR011924">
    <property type="entry name" value="LolD_lipo_ATP-bd"/>
</dbReference>
<dbReference type="Gene3D" id="3.40.50.300">
    <property type="entry name" value="P-loop containing nucleotide triphosphate hydrolases"/>
    <property type="match status" value="1"/>
</dbReference>
<dbReference type="InterPro" id="IPR017871">
    <property type="entry name" value="ABC_transporter-like_CS"/>
</dbReference>
<evidence type="ECO:0000256" key="5">
    <source>
        <dbReference type="ARBA" id="ARBA00022967"/>
    </source>
</evidence>
<dbReference type="GeneID" id="72396642"/>
<keyword evidence="5 7" id="KW-1278">Translocase</keyword>
<dbReference type="InterPro" id="IPR003593">
    <property type="entry name" value="AAA+_ATPase"/>
</dbReference>
<accession>A0A0P6ZFY6</accession>
<dbReference type="InterPro" id="IPR017911">
    <property type="entry name" value="MacB-like_ATP-bd"/>
</dbReference>
<name>A0A0P6ZFY6_VIBSP</name>
<dbReference type="Proteomes" id="UP000235405">
    <property type="component" value="Unassembled WGS sequence"/>
</dbReference>
<evidence type="ECO:0000313" key="12">
    <source>
        <dbReference type="EMBL" id="MEZ8180270.1"/>
    </source>
</evidence>
<dbReference type="Proteomes" id="UP000244197">
    <property type="component" value="Unassembled WGS sequence"/>
</dbReference>
<dbReference type="Pfam" id="PF00005">
    <property type="entry name" value="ABC_tran"/>
    <property type="match status" value="1"/>
</dbReference>
<dbReference type="AlphaFoldDB" id="A0A0P6ZFY6"/>
<evidence type="ECO:0000313" key="14">
    <source>
        <dbReference type="EMBL" id="PMJ70588.1"/>
    </source>
</evidence>
<dbReference type="GO" id="GO:0044874">
    <property type="term" value="P:lipoprotein localization to outer membrane"/>
    <property type="evidence" value="ECO:0007669"/>
    <property type="project" value="UniProtKB-ARBA"/>
</dbReference>
<reference evidence="13" key="2">
    <citation type="submission" date="2016-07" db="EMBL/GenBank/DDBJ databases">
        <authorList>
            <person name="Wan K."/>
            <person name="Booth B."/>
            <person name="Spirohn K."/>
            <person name="Hao T."/>
            <person name="Hu Y."/>
            <person name="Calderwood M."/>
            <person name="Hill D."/>
            <person name="Mohr S."/>
            <person name="Vidal M."/>
            <person name="Celniker S."/>
            <person name="Perrimon N."/>
        </authorList>
    </citation>
    <scope>NUCLEOTIDE SEQUENCE</scope>
    <source>
        <strain evidence="14">10N.261.55.E11</strain>
        <strain evidence="13">10N.286.54.F3</strain>
    </source>
</reference>
<proteinExistence type="inferred from homology"/>
<dbReference type="CDD" id="cd03255">
    <property type="entry name" value="ABC_MJ0796_LolCDE_FtsE"/>
    <property type="match status" value="1"/>
</dbReference>
<keyword evidence="15" id="KW-0449">Lipoprotein</keyword>
<evidence type="ECO:0000256" key="3">
    <source>
        <dbReference type="ARBA" id="ARBA00022741"/>
    </source>
</evidence>
<dbReference type="FunFam" id="3.40.50.300:FF:000230">
    <property type="entry name" value="Lipoprotein-releasing system ATP-binding protein LolD"/>
    <property type="match status" value="1"/>
</dbReference>
<evidence type="ECO:0000313" key="19">
    <source>
        <dbReference type="Proteomes" id="UP000244080"/>
    </source>
</evidence>
<reference evidence="9" key="5">
    <citation type="submission" date="2022-01" db="EMBL/GenBank/DDBJ databases">
        <title>Vibrio aestuarianus Clade A and Clade B isolates are associated with Pacific oyster (Crassostrea gigas) disease outbreaks across Ireland.</title>
        <authorList>
            <person name="Coyle N."/>
            <person name="O'Toole C."/>
            <person name="Thomas J.C.L."/>
            <person name="Ryder D."/>
            <person name="Cheslett D."/>
            <person name="Feist S."/>
            <person name="Bean T."/>
            <person name="Joseph A."/>
            <person name="Waina A."/>
            <person name="Feil E."/>
            <person name="Verner-Jeffreys D.W."/>
        </authorList>
    </citation>
    <scope>NUCLEOTIDE SEQUENCE</scope>
    <source>
        <strain evidence="9">S/17/14 A</strain>
    </source>
</reference>
<comment type="subunit">
    <text evidence="7">The complex is composed of two ATP-binding proteins (LolD) and two transmembrane proteins (LolC and LolE).</text>
</comment>
<dbReference type="Proteomes" id="UP001177935">
    <property type="component" value="Unassembled WGS sequence"/>
</dbReference>
<evidence type="ECO:0000313" key="18">
    <source>
        <dbReference type="Proteomes" id="UP000235405"/>
    </source>
</evidence>
<dbReference type="GO" id="GO:0016887">
    <property type="term" value="F:ATP hydrolysis activity"/>
    <property type="evidence" value="ECO:0007669"/>
    <property type="project" value="InterPro"/>
</dbReference>
<keyword evidence="3 7" id="KW-0547">Nucleotide-binding</keyword>
<sequence>MSNFLQCNDIRKTYREGSLDTEVLKGVSFEIEKGELVAIIGTSGSGKSTLLHILGALDDASDGSVSFLGQDLASLSSNKQAKLRNQHLGFVYQFHHLLSDFSALENVAMPLLIGGEKPAKAKEEAQRLLDKVGLSHRVDHRPSELSGGERQRVAIARALVNKPALVLADEPTGNLDHNTALSIYDLMRELNREYDTAFLVVTHDGELAGKMDRQLHMQDGLLVNVEKEES</sequence>
<evidence type="ECO:0000313" key="20">
    <source>
        <dbReference type="Proteomes" id="UP000244197"/>
    </source>
</evidence>
<dbReference type="Proteomes" id="UP000244080">
    <property type="component" value="Unassembled WGS sequence"/>
</dbReference>
<dbReference type="GO" id="GO:0089705">
    <property type="term" value="P:protein localization to outer membrane"/>
    <property type="evidence" value="ECO:0007669"/>
    <property type="project" value="UniProtKB-ARBA"/>
</dbReference>
<evidence type="ECO:0000313" key="11">
    <source>
        <dbReference type="EMBL" id="MDP2500601.1"/>
    </source>
</evidence>
<dbReference type="OrthoDB" id="9801477at2"/>
<dbReference type="EMBL" id="PIGA01000022">
    <property type="protein sequence ID" value="PTP18104.1"/>
    <property type="molecule type" value="Genomic_DNA"/>
</dbReference>